<dbReference type="Pfam" id="PF05954">
    <property type="entry name" value="Phage_GPD"/>
    <property type="match status" value="1"/>
</dbReference>
<accession>A0A643EJ63</accession>
<dbReference type="EMBL" id="VZPH01000058">
    <property type="protein sequence ID" value="KAB0558140.1"/>
    <property type="molecule type" value="Genomic_DNA"/>
</dbReference>
<dbReference type="Gene3D" id="2.30.110.50">
    <property type="match status" value="1"/>
</dbReference>
<name>A0A643EJ63_PSEAI</name>
<dbReference type="AlphaFoldDB" id="A0A643EJ63"/>
<gene>
    <name evidence="1" type="ORF">F7R07_19245</name>
</gene>
<evidence type="ECO:0000313" key="1">
    <source>
        <dbReference type="EMBL" id="KAB0558140.1"/>
    </source>
</evidence>
<protein>
    <submittedName>
        <fullName evidence="1">Type VI secretion system tip protein VgrG</fullName>
    </submittedName>
</protein>
<dbReference type="RefSeq" id="WP_043096976.1">
    <property type="nucleotide sequence ID" value="NZ_FRQG01000063.1"/>
</dbReference>
<organism evidence="1">
    <name type="scientific">Pseudomonas aeruginosa</name>
    <dbReference type="NCBI Taxonomy" id="287"/>
    <lineage>
        <taxon>Bacteria</taxon>
        <taxon>Pseudomonadati</taxon>
        <taxon>Pseudomonadota</taxon>
        <taxon>Gammaproteobacteria</taxon>
        <taxon>Pseudomonadales</taxon>
        <taxon>Pseudomonadaceae</taxon>
        <taxon>Pseudomonas</taxon>
    </lineage>
</organism>
<dbReference type="SUPFAM" id="SSF69279">
    <property type="entry name" value="Phage tail proteins"/>
    <property type="match status" value="1"/>
</dbReference>
<comment type="caution">
    <text evidence="1">The sequence shown here is derived from an EMBL/GenBank/DDBJ whole genome shotgun (WGS) entry which is preliminary data.</text>
</comment>
<proteinExistence type="predicted"/>
<feature type="non-terminal residue" evidence="1">
    <location>
        <position position="108"/>
    </location>
</feature>
<sequence length="108" mass="12608">MRQRDLKFTFVVGEGKLAFDVVEFELEEALCEPFRLNLKLASDKNAIDFKQVLDQPGTFTLWQDGRPARYVHGIVSHFTQGSSGFRRTRYELLLEPQLARLELCCNWR</sequence>
<reference evidence="1" key="1">
    <citation type="submission" date="2019-09" db="EMBL/GenBank/DDBJ databases">
        <title>Draft genome sequences of 48 bacterial type strains from the CCUG.</title>
        <authorList>
            <person name="Tunovic T."/>
            <person name="Pineiro-Iglesias B."/>
            <person name="Unosson C."/>
            <person name="Inganas E."/>
            <person name="Ohlen M."/>
            <person name="Cardew S."/>
            <person name="Jensie-Markopoulos S."/>
            <person name="Salva-Serra F."/>
            <person name="Jaen-Luchoro D."/>
            <person name="Karlsson R."/>
            <person name="Svensson-Stadler L."/>
            <person name="Chun J."/>
            <person name="Moore E."/>
        </authorList>
    </citation>
    <scope>NUCLEOTIDE SEQUENCE</scope>
    <source>
        <strain evidence="1">CCUG 551</strain>
    </source>
</reference>